<feature type="transmembrane region" description="Helical" evidence="1">
    <location>
        <begin position="50"/>
        <end position="69"/>
    </location>
</feature>
<evidence type="ECO:0000256" key="1">
    <source>
        <dbReference type="SAM" id="Phobius"/>
    </source>
</evidence>
<keyword evidence="1" id="KW-0472">Membrane</keyword>
<keyword evidence="1" id="KW-1133">Transmembrane helix</keyword>
<accession>A0A8S9ZT87</accession>
<evidence type="ECO:0000313" key="4">
    <source>
        <dbReference type="Proteomes" id="UP000605970"/>
    </source>
</evidence>
<feature type="signal peptide" evidence="2">
    <location>
        <begin position="1"/>
        <end position="21"/>
    </location>
</feature>
<sequence>MNKLLLILIFFFLVLFNVIYAIINLNETDNFNNTKLEKFEAEQQEAKAQFLANTGIIILTGFGLFVKFLNGYSNNKL</sequence>
<reference evidence="3" key="1">
    <citation type="journal article" date="2020" name="Ecol. Evol.">
        <title>Genome structure and content of the rice root-knot nematode (Meloidogyne graminicola).</title>
        <authorList>
            <person name="Phan N.T."/>
            <person name="Danchin E.G.J."/>
            <person name="Klopp C."/>
            <person name="Perfus-Barbeoch L."/>
            <person name="Kozlowski D.K."/>
            <person name="Koutsovoulos G.D."/>
            <person name="Lopez-Roques C."/>
            <person name="Bouchez O."/>
            <person name="Zahm M."/>
            <person name="Besnard G."/>
            <person name="Bellafiore S."/>
        </authorList>
    </citation>
    <scope>NUCLEOTIDE SEQUENCE</scope>
    <source>
        <strain evidence="3">VN-18</strain>
    </source>
</reference>
<protein>
    <submittedName>
        <fullName evidence="3">Uncharacterized protein</fullName>
    </submittedName>
</protein>
<gene>
    <name evidence="3" type="ORF">Mgra_00003715</name>
</gene>
<evidence type="ECO:0000313" key="3">
    <source>
        <dbReference type="EMBL" id="KAF7636769.1"/>
    </source>
</evidence>
<comment type="caution">
    <text evidence="3">The sequence shown here is derived from an EMBL/GenBank/DDBJ whole genome shotgun (WGS) entry which is preliminary data.</text>
</comment>
<evidence type="ECO:0000256" key="2">
    <source>
        <dbReference type="SAM" id="SignalP"/>
    </source>
</evidence>
<feature type="chain" id="PRO_5035832856" evidence="2">
    <location>
        <begin position="22"/>
        <end position="77"/>
    </location>
</feature>
<keyword evidence="1" id="KW-0812">Transmembrane</keyword>
<keyword evidence="2" id="KW-0732">Signal</keyword>
<keyword evidence="4" id="KW-1185">Reference proteome</keyword>
<dbReference type="AlphaFoldDB" id="A0A8S9ZT87"/>
<dbReference type="EMBL" id="JABEBT010000026">
    <property type="protein sequence ID" value="KAF7636769.1"/>
    <property type="molecule type" value="Genomic_DNA"/>
</dbReference>
<proteinExistence type="predicted"/>
<name>A0A8S9ZT87_9BILA</name>
<organism evidence="3 4">
    <name type="scientific">Meloidogyne graminicola</name>
    <dbReference type="NCBI Taxonomy" id="189291"/>
    <lineage>
        <taxon>Eukaryota</taxon>
        <taxon>Metazoa</taxon>
        <taxon>Ecdysozoa</taxon>
        <taxon>Nematoda</taxon>
        <taxon>Chromadorea</taxon>
        <taxon>Rhabditida</taxon>
        <taxon>Tylenchina</taxon>
        <taxon>Tylenchomorpha</taxon>
        <taxon>Tylenchoidea</taxon>
        <taxon>Meloidogynidae</taxon>
        <taxon>Meloidogyninae</taxon>
        <taxon>Meloidogyne</taxon>
    </lineage>
</organism>
<dbReference type="Proteomes" id="UP000605970">
    <property type="component" value="Unassembled WGS sequence"/>
</dbReference>